<organism evidence="1 2">
    <name type="scientific">Dallia pectoralis</name>
    <name type="common">Alaska blackfish</name>
    <dbReference type="NCBI Taxonomy" id="75939"/>
    <lineage>
        <taxon>Eukaryota</taxon>
        <taxon>Metazoa</taxon>
        <taxon>Chordata</taxon>
        <taxon>Craniata</taxon>
        <taxon>Vertebrata</taxon>
        <taxon>Euteleostomi</taxon>
        <taxon>Actinopterygii</taxon>
        <taxon>Neopterygii</taxon>
        <taxon>Teleostei</taxon>
        <taxon>Protacanthopterygii</taxon>
        <taxon>Esociformes</taxon>
        <taxon>Umbridae</taxon>
        <taxon>Dallia</taxon>
    </lineage>
</organism>
<comment type="caution">
    <text evidence="1">The sequence shown here is derived from an EMBL/GenBank/DDBJ whole genome shotgun (WGS) entry which is preliminary data.</text>
</comment>
<keyword evidence="2" id="KW-1185">Reference proteome</keyword>
<dbReference type="EMBL" id="CM055731">
    <property type="protein sequence ID" value="KAJ8012593.1"/>
    <property type="molecule type" value="Genomic_DNA"/>
</dbReference>
<dbReference type="Proteomes" id="UP001157502">
    <property type="component" value="Chromosome 4"/>
</dbReference>
<name>A0ACC2HAN4_DALPE</name>
<reference evidence="1" key="1">
    <citation type="submission" date="2021-05" db="EMBL/GenBank/DDBJ databases">
        <authorList>
            <person name="Pan Q."/>
            <person name="Jouanno E."/>
            <person name="Zahm M."/>
            <person name="Klopp C."/>
            <person name="Cabau C."/>
            <person name="Louis A."/>
            <person name="Berthelot C."/>
            <person name="Parey E."/>
            <person name="Roest Crollius H."/>
            <person name="Montfort J."/>
            <person name="Robinson-Rechavi M."/>
            <person name="Bouchez O."/>
            <person name="Lampietro C."/>
            <person name="Lopez Roques C."/>
            <person name="Donnadieu C."/>
            <person name="Postlethwait J."/>
            <person name="Bobe J."/>
            <person name="Dillon D."/>
            <person name="Chandos A."/>
            <person name="von Hippel F."/>
            <person name="Guiguen Y."/>
        </authorList>
    </citation>
    <scope>NUCLEOTIDE SEQUENCE</scope>
    <source>
        <strain evidence="1">YG-Jan2019</strain>
    </source>
</reference>
<evidence type="ECO:0000313" key="1">
    <source>
        <dbReference type="EMBL" id="KAJ8012593.1"/>
    </source>
</evidence>
<protein>
    <submittedName>
        <fullName evidence="1">Uncharacterized protein</fullName>
    </submittedName>
</protein>
<accession>A0ACC2HAN4</accession>
<evidence type="ECO:0000313" key="2">
    <source>
        <dbReference type="Proteomes" id="UP001157502"/>
    </source>
</evidence>
<gene>
    <name evidence="1" type="ORF">DPEC_G00044480</name>
</gene>
<proteinExistence type="predicted"/>
<sequence length="1048" mass="117744">MAQKDNYWIRMNTSTDDRKVLSSVLPGKKPSKPPKHNSLAVSSKIKSKILNTSSFFKVSLKNNNKALALALVAQRERSRQLEMETVQLRKQAESLCFDLAIRRHKHNQLILILKDLQRNTLGHLERVVDLFSDNNDDCEINEGNKRPPDKVESNHIERVEVQMPLFTAKQSQNLSPPKQTSSSSTRQKVVVNDSNNISTNPSKGPPVSDPSKDSMTEVVRPMDNNLKTTQKQTSRQSSSIKDEVEKWSRFYVTGLDPIPALLTSDVSTTNDLQVSGTNEMLDPSDSFQMQTALQPAKKTTVGEAEKTTNNDTEMEITIGDSAAEIVTVETKPKYDGRKKKSNETKTKIPCLLTNVRKKVCVSAGGQMPKVKSTPVNVETLQEIQNASSVTPISTDNPTAGGVDVQHREEDFVENSCKETDLFTARRKTHVTSRSTKHRKPCREAHKTTPDFSNPFDPRKTFTYPLQMESHSRVSNAYNEYDYFDDPETLDSVVKLDRTYLMVVDPAEDISSNSNSLKRDTFVISNETSSKKKTKSQPVMDHKLNIQKNDTFLLPQCSIGEESYSPQGCSDYLDMHTSLSESGHKRCSSRTPGPKSTAKSIKQTSHSSSAVKRRGTFVVSGIRDSCLLNKTISKDGLTENQACPSEDDTVAEEETTVVRDLTGQHMDHCSTSLTKKTQASSKRSWLATQDPGENLQGRESFLVEEMPPWDMDYKVLVAAEQNPKKARREESVKLKKKKKDATKDDPSALVKRRRRKKKIKGCSAKVSPFLGEAFLSSVSLDIQDRTCVPVAAQNTKALPVAEIQVLDYIKQTALEDGTEAPEHLPSLEIRSSEVSSIKPRDNQCLNTIRRDSFVLPNCLNQSNRRRKTLVNSECISKDDDDINCRTSDVYTAKTHTEIADHQSTEAVYDGLKKLLVDKRPPWHSSTEVSCYKPTRFDTSVSNPRSVTSHKVSVFEEEESEVTAEISPADTALKSLINTNWTEDEVTGRTRRRGANVSYKEPPINCKMRRGDKFSDTKFLSSPIYKDKKKKKKKQQNARHNQDHLSHDLF</sequence>